<dbReference type="InterPro" id="IPR011057">
    <property type="entry name" value="Mss4-like_sf"/>
</dbReference>
<keyword evidence="6" id="KW-1185">Reference proteome</keyword>
<dbReference type="SUPFAM" id="SSF51316">
    <property type="entry name" value="Mss4-like"/>
    <property type="match status" value="2"/>
</dbReference>
<evidence type="ECO:0000256" key="3">
    <source>
        <dbReference type="ARBA" id="ARBA00022833"/>
    </source>
</evidence>
<evidence type="ECO:0000313" key="5">
    <source>
        <dbReference type="EMBL" id="KUI68570.1"/>
    </source>
</evidence>
<dbReference type="AlphaFoldDB" id="A0A194VXN7"/>
<sequence>MSGESQGLKTYRGNCHCGAFVYEAKLPEVKSYSECNCSLCHKVGYAWLFPDQGNLDIVKGSVDDLKAYTFNKGDYVYRFCSDCGTAVLAEMPNKPPGMKIGINARAIQNLDCWSLEAKPFDGKSTPPSYNPPVYKGPEPSAAIENGKTYHGSCHCGAVTVAVKLEKPLEDWDISVQKERIVECNCSICARGGYVWIYPPKENSVIEGREHLSYRIFRSRILRKPFCKHCGVHICNELNPLTDEEVEGLSDVAKGFHDRIKHLRPINLRILNDFDCKVLKTEHADGWNEFKPHYVNP</sequence>
<comment type="similarity">
    <text evidence="1">Belongs to the Gfa family.</text>
</comment>
<dbReference type="EMBL" id="CM003101">
    <property type="protein sequence ID" value="KUI68570.1"/>
    <property type="molecule type" value="Genomic_DNA"/>
</dbReference>
<dbReference type="GO" id="GO:0016846">
    <property type="term" value="F:carbon-sulfur lyase activity"/>
    <property type="evidence" value="ECO:0007669"/>
    <property type="project" value="InterPro"/>
</dbReference>
<evidence type="ECO:0000256" key="2">
    <source>
        <dbReference type="ARBA" id="ARBA00022723"/>
    </source>
</evidence>
<protein>
    <submittedName>
        <fullName evidence="5">Centromere protein V</fullName>
    </submittedName>
</protein>
<evidence type="ECO:0000313" key="6">
    <source>
        <dbReference type="Proteomes" id="UP000078559"/>
    </source>
</evidence>
<dbReference type="InterPro" id="IPR052355">
    <property type="entry name" value="CENP-V-like"/>
</dbReference>
<dbReference type="PANTHER" id="PTHR28620">
    <property type="entry name" value="CENTROMERE PROTEIN V"/>
    <property type="match status" value="1"/>
</dbReference>
<gene>
    <name evidence="5" type="ORF">VM1G_03989</name>
</gene>
<dbReference type="SMR" id="A0A194VXN7"/>
<dbReference type="GO" id="GO:0046872">
    <property type="term" value="F:metal ion binding"/>
    <property type="evidence" value="ECO:0007669"/>
    <property type="project" value="UniProtKB-KW"/>
</dbReference>
<keyword evidence="3" id="KW-0862">Zinc</keyword>
<dbReference type="Proteomes" id="UP000078559">
    <property type="component" value="Chromosome 4"/>
</dbReference>
<evidence type="ECO:0000256" key="1">
    <source>
        <dbReference type="ARBA" id="ARBA00005495"/>
    </source>
</evidence>
<name>A0A194VXN7_CYTMA</name>
<feature type="domain" description="CENP-V/GFA" evidence="4">
    <location>
        <begin position="11"/>
        <end position="121"/>
    </location>
</feature>
<dbReference type="InterPro" id="IPR006913">
    <property type="entry name" value="CENP-V/GFA"/>
</dbReference>
<proteinExistence type="inferred from homology"/>
<dbReference type="PANTHER" id="PTHR28620:SF1">
    <property type="entry name" value="CENP-V_GFA DOMAIN-CONTAINING PROTEIN"/>
    <property type="match status" value="1"/>
</dbReference>
<feature type="domain" description="CENP-V/GFA" evidence="4">
    <location>
        <begin position="149"/>
        <end position="271"/>
    </location>
</feature>
<accession>A0A194VXN7</accession>
<dbReference type="Pfam" id="PF04828">
    <property type="entry name" value="GFA"/>
    <property type="match status" value="2"/>
</dbReference>
<reference evidence="5" key="1">
    <citation type="submission" date="2014-12" db="EMBL/GenBank/DDBJ databases">
        <title>Genome Sequence of Valsa Canker Pathogens Uncovers a Specific Adaption of Colonization on Woody Bark.</title>
        <authorList>
            <person name="Yin Z."/>
            <person name="Liu H."/>
            <person name="Gao X."/>
            <person name="Li Z."/>
            <person name="Song N."/>
            <person name="Ke X."/>
            <person name="Dai Q."/>
            <person name="Wu Y."/>
            <person name="Sun Y."/>
            <person name="Xu J.-R."/>
            <person name="Kang Z.K."/>
            <person name="Wang L."/>
            <person name="Huang L."/>
        </authorList>
    </citation>
    <scope>NUCLEOTIDE SEQUENCE [LARGE SCALE GENOMIC DNA]</scope>
    <source>
        <strain evidence="5">03-8</strain>
    </source>
</reference>
<keyword evidence="2" id="KW-0479">Metal-binding</keyword>
<dbReference type="OrthoDB" id="2993351at2759"/>
<dbReference type="Gene3D" id="2.170.150.70">
    <property type="match status" value="2"/>
</dbReference>
<dbReference type="PROSITE" id="PS51891">
    <property type="entry name" value="CENP_V_GFA"/>
    <property type="match status" value="2"/>
</dbReference>
<organism evidence="5 6">
    <name type="scientific">Cytospora mali</name>
    <name type="common">Apple Valsa canker fungus</name>
    <name type="synonym">Valsa mali</name>
    <dbReference type="NCBI Taxonomy" id="578113"/>
    <lineage>
        <taxon>Eukaryota</taxon>
        <taxon>Fungi</taxon>
        <taxon>Dikarya</taxon>
        <taxon>Ascomycota</taxon>
        <taxon>Pezizomycotina</taxon>
        <taxon>Sordariomycetes</taxon>
        <taxon>Sordariomycetidae</taxon>
        <taxon>Diaporthales</taxon>
        <taxon>Cytosporaceae</taxon>
        <taxon>Cytospora</taxon>
    </lineage>
</organism>
<evidence type="ECO:0000259" key="4">
    <source>
        <dbReference type="PROSITE" id="PS51891"/>
    </source>
</evidence>